<keyword evidence="1" id="KW-0812">Transmembrane</keyword>
<accession>A0A9P5TQ20</accession>
<name>A0A9P5TQ20_GYMJU</name>
<gene>
    <name evidence="2" type="ORF">CPB84DRAFT_1745980</name>
</gene>
<feature type="transmembrane region" description="Helical" evidence="1">
    <location>
        <begin position="75"/>
        <end position="93"/>
    </location>
</feature>
<keyword evidence="1" id="KW-1133">Transmembrane helix</keyword>
<reference evidence="2" key="1">
    <citation type="submission" date="2020-11" db="EMBL/GenBank/DDBJ databases">
        <authorList>
            <consortium name="DOE Joint Genome Institute"/>
            <person name="Ahrendt S."/>
            <person name="Riley R."/>
            <person name="Andreopoulos W."/>
            <person name="LaButti K."/>
            <person name="Pangilinan J."/>
            <person name="Ruiz-duenas F.J."/>
            <person name="Barrasa J.M."/>
            <person name="Sanchez-Garcia M."/>
            <person name="Camarero S."/>
            <person name="Miyauchi S."/>
            <person name="Serrano A."/>
            <person name="Linde D."/>
            <person name="Babiker R."/>
            <person name="Drula E."/>
            <person name="Ayuso-Fernandez I."/>
            <person name="Pacheco R."/>
            <person name="Padilla G."/>
            <person name="Ferreira P."/>
            <person name="Barriuso J."/>
            <person name="Kellner H."/>
            <person name="Castanera R."/>
            <person name="Alfaro M."/>
            <person name="Ramirez L."/>
            <person name="Pisabarro A.G."/>
            <person name="Kuo A."/>
            <person name="Tritt A."/>
            <person name="Lipzen A."/>
            <person name="He G."/>
            <person name="Yan M."/>
            <person name="Ng V."/>
            <person name="Cullen D."/>
            <person name="Martin F."/>
            <person name="Rosso M.-N."/>
            <person name="Henrissat B."/>
            <person name="Hibbett D."/>
            <person name="Martinez A.T."/>
            <person name="Grigoriev I.V."/>
        </authorList>
    </citation>
    <scope>NUCLEOTIDE SEQUENCE</scope>
    <source>
        <strain evidence="2">AH 44721</strain>
    </source>
</reference>
<evidence type="ECO:0000256" key="1">
    <source>
        <dbReference type="SAM" id="Phobius"/>
    </source>
</evidence>
<dbReference type="AlphaFoldDB" id="A0A9P5TQ20"/>
<proteinExistence type="predicted"/>
<keyword evidence="3" id="KW-1185">Reference proteome</keyword>
<keyword evidence="1" id="KW-0472">Membrane</keyword>
<dbReference type="Proteomes" id="UP000724874">
    <property type="component" value="Unassembled WGS sequence"/>
</dbReference>
<evidence type="ECO:0000313" key="2">
    <source>
        <dbReference type="EMBL" id="KAF8903859.1"/>
    </source>
</evidence>
<protein>
    <submittedName>
        <fullName evidence="2">Uncharacterized protein</fullName>
    </submittedName>
</protein>
<comment type="caution">
    <text evidence="2">The sequence shown here is derived from an EMBL/GenBank/DDBJ whole genome shotgun (WGS) entry which is preliminary data.</text>
</comment>
<sequence>MTKAYSKCNKSSAPLAKPLPRIPNLDKFDWLICLSPISKKIWMSFFVTCQKIATELTKIILGLYIKFSRGSRKNVAFFITIVGTYLSFMGAISDISTEPHVARKLSDSVNLKVFNVLHKSISYLQNDLSEVDKKSTLYLDKRDRLGKEHSQNQQGGYCYLVKLDFRTILRRKNKTIEALLSLKGKPEDTLYSLQIIYPAWGIQSATSQNKQYGKLKKMKDEDKIDSWMAHWPGINKSKPLLIKEGVSILVVDDDL</sequence>
<evidence type="ECO:0000313" key="3">
    <source>
        <dbReference type="Proteomes" id="UP000724874"/>
    </source>
</evidence>
<organism evidence="2 3">
    <name type="scientific">Gymnopilus junonius</name>
    <name type="common">Spectacular rustgill mushroom</name>
    <name type="synonym">Gymnopilus spectabilis subsp. junonius</name>
    <dbReference type="NCBI Taxonomy" id="109634"/>
    <lineage>
        <taxon>Eukaryota</taxon>
        <taxon>Fungi</taxon>
        <taxon>Dikarya</taxon>
        <taxon>Basidiomycota</taxon>
        <taxon>Agaricomycotina</taxon>
        <taxon>Agaricomycetes</taxon>
        <taxon>Agaricomycetidae</taxon>
        <taxon>Agaricales</taxon>
        <taxon>Agaricineae</taxon>
        <taxon>Hymenogastraceae</taxon>
        <taxon>Gymnopilus</taxon>
    </lineage>
</organism>
<dbReference type="EMBL" id="JADNYJ010000028">
    <property type="protein sequence ID" value="KAF8903859.1"/>
    <property type="molecule type" value="Genomic_DNA"/>
</dbReference>